<reference evidence="1" key="1">
    <citation type="submission" date="2021-06" db="EMBL/GenBank/DDBJ databases">
        <authorList>
            <person name="Kallberg Y."/>
            <person name="Tangrot J."/>
            <person name="Rosling A."/>
        </authorList>
    </citation>
    <scope>NUCLEOTIDE SEQUENCE</scope>
    <source>
        <strain evidence="1">28 12/20/2015</strain>
    </source>
</reference>
<name>A0ACA9QBT4_9GLOM</name>
<gene>
    <name evidence="1" type="ORF">SPELUC_LOCUS14070</name>
</gene>
<accession>A0ACA9QBT4</accession>
<evidence type="ECO:0000313" key="2">
    <source>
        <dbReference type="Proteomes" id="UP000789366"/>
    </source>
</evidence>
<dbReference type="EMBL" id="CAJVPW010039821">
    <property type="protein sequence ID" value="CAG8744954.1"/>
    <property type="molecule type" value="Genomic_DNA"/>
</dbReference>
<evidence type="ECO:0000313" key="1">
    <source>
        <dbReference type="EMBL" id="CAG8744954.1"/>
    </source>
</evidence>
<organism evidence="1 2">
    <name type="scientific">Cetraspora pellucida</name>
    <dbReference type="NCBI Taxonomy" id="1433469"/>
    <lineage>
        <taxon>Eukaryota</taxon>
        <taxon>Fungi</taxon>
        <taxon>Fungi incertae sedis</taxon>
        <taxon>Mucoromycota</taxon>
        <taxon>Glomeromycotina</taxon>
        <taxon>Glomeromycetes</taxon>
        <taxon>Diversisporales</taxon>
        <taxon>Gigasporaceae</taxon>
        <taxon>Cetraspora</taxon>
    </lineage>
</organism>
<comment type="caution">
    <text evidence="1">The sequence shown here is derived from an EMBL/GenBank/DDBJ whole genome shotgun (WGS) entry which is preliminary data.</text>
</comment>
<feature type="non-terminal residue" evidence="1">
    <location>
        <position position="1"/>
    </location>
</feature>
<protein>
    <submittedName>
        <fullName evidence="1">14173_t:CDS:1</fullName>
    </submittedName>
</protein>
<sequence length="48" mass="5271">RHSHGTINSIHPNGQEHIEDLQGSHIIMGDGSIGREVKRSRSCESLGH</sequence>
<feature type="non-terminal residue" evidence="1">
    <location>
        <position position="48"/>
    </location>
</feature>
<keyword evidence="2" id="KW-1185">Reference proteome</keyword>
<dbReference type="Proteomes" id="UP000789366">
    <property type="component" value="Unassembled WGS sequence"/>
</dbReference>
<proteinExistence type="predicted"/>